<feature type="domain" description="Glycosyltransferase 2-like" evidence="1">
    <location>
        <begin position="6"/>
        <end position="176"/>
    </location>
</feature>
<name>A0A191WHE4_9MICO</name>
<dbReference type="OrthoDB" id="3177103at2"/>
<sequence>MPPLVSIVVPAYNNADYLAETLDSVFAQTYRSLEVIVADHSSTDQTWQVMERYADDPRVTLLRTEAGGGALRNWNRVSLAATGTYLKLVCGDDLIAPESVERQVDALESHPGAVLAASTRDLIDASGRRFVRGRGLAGLRGRVGGAEAIRRSVRRGTNIFGEPGCVLMRRETLERVGWWDSRFPYLIDQATYSRVLLDGDFVAVDASLAAFRVSSSQWSVRLVREQAQQTIDYNAWLADEHSDVISRNDQRIGDVRARMMARTRQLAYAYLGRRMSNPSADARADAS</sequence>
<dbReference type="PANTHER" id="PTHR22916:SF3">
    <property type="entry name" value="UDP-GLCNAC:BETAGAL BETA-1,3-N-ACETYLGLUCOSAMINYLTRANSFERASE-LIKE PROTEIN 1"/>
    <property type="match status" value="1"/>
</dbReference>
<protein>
    <submittedName>
        <fullName evidence="2">Glycosyl transferase</fullName>
    </submittedName>
</protein>
<dbReference type="STRING" id="453304.ATC03_14145"/>
<dbReference type="Proteomes" id="UP000078437">
    <property type="component" value="Chromosome"/>
</dbReference>
<proteinExistence type="predicted"/>
<dbReference type="EMBL" id="CP013979">
    <property type="protein sequence ID" value="ANJ27681.1"/>
    <property type="molecule type" value="Genomic_DNA"/>
</dbReference>
<evidence type="ECO:0000259" key="1">
    <source>
        <dbReference type="Pfam" id="PF00535"/>
    </source>
</evidence>
<evidence type="ECO:0000313" key="2">
    <source>
        <dbReference type="EMBL" id="ANJ27681.1"/>
    </source>
</evidence>
<dbReference type="PANTHER" id="PTHR22916">
    <property type="entry name" value="GLYCOSYLTRANSFERASE"/>
    <property type="match status" value="1"/>
</dbReference>
<dbReference type="Gene3D" id="3.90.550.10">
    <property type="entry name" value="Spore Coat Polysaccharide Biosynthesis Protein SpsA, Chain A"/>
    <property type="match status" value="1"/>
</dbReference>
<organism evidence="2 3">
    <name type="scientific">Agromyces aureus</name>
    <dbReference type="NCBI Taxonomy" id="453304"/>
    <lineage>
        <taxon>Bacteria</taxon>
        <taxon>Bacillati</taxon>
        <taxon>Actinomycetota</taxon>
        <taxon>Actinomycetes</taxon>
        <taxon>Micrococcales</taxon>
        <taxon>Microbacteriaceae</taxon>
        <taxon>Agromyces</taxon>
    </lineage>
</organism>
<reference evidence="3" key="2">
    <citation type="submission" date="2016-01" db="EMBL/GenBank/DDBJ databases">
        <title>Complete genome sequence of Agromyces aureus AR33T and comparison with related organisms.</title>
        <authorList>
            <person name="Corretto E."/>
            <person name="Antonielli L."/>
            <person name="Sessitsch A."/>
            <person name="Brader G."/>
        </authorList>
    </citation>
    <scope>NUCLEOTIDE SEQUENCE [LARGE SCALE GENOMIC DNA]</scope>
    <source>
        <strain evidence="3">AR33</strain>
    </source>
</reference>
<gene>
    <name evidence="2" type="ORF">ATC03_14145</name>
</gene>
<dbReference type="RefSeq" id="WP_067878409.1">
    <property type="nucleotide sequence ID" value="NZ_CP013979.1"/>
</dbReference>
<dbReference type="InterPro" id="IPR001173">
    <property type="entry name" value="Glyco_trans_2-like"/>
</dbReference>
<reference evidence="2 3" key="1">
    <citation type="journal article" date="2016" name="Int. J. Syst. Evol. Microbiol.">
        <title>Agromyces aureus sp. nov., isolated from the rhizosphere of Salix caprea L. grown in a heavy-metal-contaminated soil.</title>
        <authorList>
            <person name="Corretto E."/>
            <person name="Antonielli L."/>
            <person name="Sessitsch A."/>
            <person name="Compant S."/>
            <person name="Gorfer M."/>
            <person name="Kuffner M."/>
            <person name="Brader G."/>
        </authorList>
    </citation>
    <scope>NUCLEOTIDE SEQUENCE [LARGE SCALE GENOMIC DNA]</scope>
    <source>
        <strain evidence="2 3">AR33</strain>
    </source>
</reference>
<keyword evidence="3" id="KW-1185">Reference proteome</keyword>
<dbReference type="InterPro" id="IPR029044">
    <property type="entry name" value="Nucleotide-diphossugar_trans"/>
</dbReference>
<dbReference type="CDD" id="cd00761">
    <property type="entry name" value="Glyco_tranf_GTA_type"/>
    <property type="match status" value="1"/>
</dbReference>
<dbReference type="KEGG" id="agy:ATC03_14145"/>
<accession>A0A191WHE4</accession>
<evidence type="ECO:0000313" key="3">
    <source>
        <dbReference type="Proteomes" id="UP000078437"/>
    </source>
</evidence>
<keyword evidence="2" id="KW-0808">Transferase</keyword>
<dbReference type="SUPFAM" id="SSF53448">
    <property type="entry name" value="Nucleotide-diphospho-sugar transferases"/>
    <property type="match status" value="1"/>
</dbReference>
<dbReference type="GO" id="GO:0016758">
    <property type="term" value="F:hexosyltransferase activity"/>
    <property type="evidence" value="ECO:0007669"/>
    <property type="project" value="UniProtKB-ARBA"/>
</dbReference>
<dbReference type="AlphaFoldDB" id="A0A191WHE4"/>
<dbReference type="Pfam" id="PF00535">
    <property type="entry name" value="Glycos_transf_2"/>
    <property type="match status" value="1"/>
</dbReference>